<keyword evidence="4" id="KW-1185">Reference proteome</keyword>
<name>A0A8T2RWX9_CERRI</name>
<feature type="signal peptide" evidence="2">
    <location>
        <begin position="1"/>
        <end position="21"/>
    </location>
</feature>
<dbReference type="Proteomes" id="UP000825935">
    <property type="component" value="Chromosome 24"/>
</dbReference>
<reference evidence="3" key="1">
    <citation type="submission" date="2021-08" db="EMBL/GenBank/DDBJ databases">
        <title>WGS assembly of Ceratopteris richardii.</title>
        <authorList>
            <person name="Marchant D.B."/>
            <person name="Chen G."/>
            <person name="Jenkins J."/>
            <person name="Shu S."/>
            <person name="Leebens-Mack J."/>
            <person name="Grimwood J."/>
            <person name="Schmutz J."/>
            <person name="Soltis P."/>
            <person name="Soltis D."/>
            <person name="Chen Z.-H."/>
        </authorList>
    </citation>
    <scope>NUCLEOTIDE SEQUENCE</scope>
    <source>
        <strain evidence="3">Whitten #5841</strain>
        <tissue evidence="3">Leaf</tissue>
    </source>
</reference>
<evidence type="ECO:0000313" key="3">
    <source>
        <dbReference type="EMBL" id="KAH7299933.1"/>
    </source>
</evidence>
<dbReference type="EMBL" id="CM035429">
    <property type="protein sequence ID" value="KAH7299933.1"/>
    <property type="molecule type" value="Genomic_DNA"/>
</dbReference>
<keyword evidence="1" id="KW-1133">Transmembrane helix</keyword>
<dbReference type="AlphaFoldDB" id="A0A8T2RWX9"/>
<accession>A0A8T2RWX9</accession>
<sequence length="98" mass="11521">MCDRACPICLLQIFLATRLTTRPVPHYFHMALLPLFISPASDSGGLHFDPMQLSHMRTYMAYIYMHTRVCILMLYVHAYINMHMIFYLHESTHLTQDT</sequence>
<gene>
    <name evidence="3" type="ORF">KP509_24G036400</name>
</gene>
<organism evidence="3 4">
    <name type="scientific">Ceratopteris richardii</name>
    <name type="common">Triangle waterfern</name>
    <dbReference type="NCBI Taxonomy" id="49495"/>
    <lineage>
        <taxon>Eukaryota</taxon>
        <taxon>Viridiplantae</taxon>
        <taxon>Streptophyta</taxon>
        <taxon>Embryophyta</taxon>
        <taxon>Tracheophyta</taxon>
        <taxon>Polypodiopsida</taxon>
        <taxon>Polypodiidae</taxon>
        <taxon>Polypodiales</taxon>
        <taxon>Pteridineae</taxon>
        <taxon>Pteridaceae</taxon>
        <taxon>Parkerioideae</taxon>
        <taxon>Ceratopteris</taxon>
    </lineage>
</organism>
<keyword evidence="1" id="KW-0472">Membrane</keyword>
<feature type="chain" id="PRO_5035908368" evidence="2">
    <location>
        <begin position="22"/>
        <end position="98"/>
    </location>
</feature>
<comment type="caution">
    <text evidence="3">The sequence shown here is derived from an EMBL/GenBank/DDBJ whole genome shotgun (WGS) entry which is preliminary data.</text>
</comment>
<evidence type="ECO:0000256" key="1">
    <source>
        <dbReference type="SAM" id="Phobius"/>
    </source>
</evidence>
<evidence type="ECO:0000256" key="2">
    <source>
        <dbReference type="SAM" id="SignalP"/>
    </source>
</evidence>
<keyword evidence="2" id="KW-0732">Signal</keyword>
<protein>
    <submittedName>
        <fullName evidence="3">Uncharacterized protein</fullName>
    </submittedName>
</protein>
<evidence type="ECO:0000313" key="4">
    <source>
        <dbReference type="Proteomes" id="UP000825935"/>
    </source>
</evidence>
<feature type="transmembrane region" description="Helical" evidence="1">
    <location>
        <begin position="59"/>
        <end position="80"/>
    </location>
</feature>
<proteinExistence type="predicted"/>
<keyword evidence="1" id="KW-0812">Transmembrane</keyword>